<dbReference type="Proteomes" id="UP000289340">
    <property type="component" value="Chromosome 15"/>
</dbReference>
<dbReference type="Pfam" id="PF05970">
    <property type="entry name" value="PIF1"/>
    <property type="match status" value="1"/>
</dbReference>
<keyword evidence="1" id="KW-0347">Helicase</keyword>
<keyword evidence="1" id="KW-0234">DNA repair</keyword>
<comment type="catalytic activity">
    <reaction evidence="1">
        <text>ATP + H2O = ADP + phosphate + H(+)</text>
        <dbReference type="Rhea" id="RHEA:13065"/>
        <dbReference type="ChEBI" id="CHEBI:15377"/>
        <dbReference type="ChEBI" id="CHEBI:15378"/>
        <dbReference type="ChEBI" id="CHEBI:30616"/>
        <dbReference type="ChEBI" id="CHEBI:43474"/>
        <dbReference type="ChEBI" id="CHEBI:456216"/>
        <dbReference type="EC" id="5.6.2.3"/>
    </reaction>
</comment>
<dbReference type="InterPro" id="IPR025476">
    <property type="entry name" value="Helitron_helicase-like"/>
</dbReference>
<protein>
    <recommendedName>
        <fullName evidence="1">ATP-dependent DNA helicase</fullName>
        <ecNumber evidence="1">5.6.2.3</ecNumber>
    </recommendedName>
</protein>
<comment type="cofactor">
    <cofactor evidence="1">
        <name>Mg(2+)</name>
        <dbReference type="ChEBI" id="CHEBI:18420"/>
    </cofactor>
</comment>
<keyword evidence="1" id="KW-0378">Hydrolase</keyword>
<dbReference type="GO" id="GO:0043139">
    <property type="term" value="F:5'-3' DNA helicase activity"/>
    <property type="evidence" value="ECO:0007669"/>
    <property type="project" value="UniProtKB-EC"/>
</dbReference>
<feature type="domain" description="DNA helicase Pif1-like DEAD-box helicase" evidence="2">
    <location>
        <begin position="268"/>
        <end position="353"/>
    </location>
</feature>
<dbReference type="Pfam" id="PF14214">
    <property type="entry name" value="Helitron_like_N"/>
    <property type="match status" value="1"/>
</dbReference>
<proteinExistence type="inferred from homology"/>
<dbReference type="GO" id="GO:0006281">
    <property type="term" value="P:DNA repair"/>
    <property type="evidence" value="ECO:0007669"/>
    <property type="project" value="UniProtKB-KW"/>
</dbReference>
<keyword evidence="1" id="KW-0067">ATP-binding</keyword>
<keyword evidence="1" id="KW-0547">Nucleotide-binding</keyword>
<accession>A0A445GW31</accession>
<dbReference type="EC" id="5.6.2.3" evidence="1"/>
<dbReference type="PANTHER" id="PTHR10492:SF78">
    <property type="entry name" value="ATP-DEPENDENT DNA HELICASE"/>
    <property type="match status" value="1"/>
</dbReference>
<dbReference type="Gene3D" id="3.40.50.300">
    <property type="entry name" value="P-loop containing nucleotide triphosphate hydrolases"/>
    <property type="match status" value="1"/>
</dbReference>
<evidence type="ECO:0000259" key="3">
    <source>
        <dbReference type="Pfam" id="PF14214"/>
    </source>
</evidence>
<dbReference type="AlphaFoldDB" id="A0A445GW31"/>
<evidence type="ECO:0000313" key="4">
    <source>
        <dbReference type="EMBL" id="RZB65392.1"/>
    </source>
</evidence>
<comment type="caution">
    <text evidence="4">The sequence shown here is derived from an EMBL/GenBank/DDBJ whole genome shotgun (WGS) entry which is preliminary data.</text>
</comment>
<sequence length="353" mass="39920">MEQLYFDGMTICGHIGFPDLFLTLTCNPTWPEIQQKVRKSNLTPHDCPDVVSRIFKMKLNQLMNDLKSGHVFGGTVGCAIRVHQSNTCLSTSTKDPIGLQQLLLMCKTRMAHRLRFMMKLNTILIIGMCRPLKHVGRFLHSQCMDVHQQLNLGWILIKYTIMDGILLMLNMCPNSFMLHAKDAGNQENKEIQLAGSYGHSTHQQRNNASFLTEIENLVQANRKSLRDFPSMTYPIGYAANPHRNKLIYNEMAYDKEILAAEFNKCYHSLIVASSGIASLLLPGGRTTHSKFVIPVPATQNSTCNIHQGSDLAELLQMTKLIIWDEAPMCHKFSFEALNKSLKDIMHNNRPFGG</sequence>
<keyword evidence="1" id="KW-0227">DNA damage</keyword>
<gene>
    <name evidence="4" type="ORF">D0Y65_041445</name>
</gene>
<dbReference type="GO" id="GO:0016887">
    <property type="term" value="F:ATP hydrolysis activity"/>
    <property type="evidence" value="ECO:0007669"/>
    <property type="project" value="RHEA"/>
</dbReference>
<comment type="similarity">
    <text evidence="1">Belongs to the helicase family.</text>
</comment>
<name>A0A445GW31_GLYSO</name>
<keyword evidence="1" id="KW-0233">DNA recombination</keyword>
<keyword evidence="5" id="KW-1185">Reference proteome</keyword>
<dbReference type="EMBL" id="QZWG01000015">
    <property type="protein sequence ID" value="RZB65392.1"/>
    <property type="molecule type" value="Genomic_DNA"/>
</dbReference>
<dbReference type="InterPro" id="IPR027417">
    <property type="entry name" value="P-loop_NTPase"/>
</dbReference>
<evidence type="ECO:0000256" key="1">
    <source>
        <dbReference type="RuleBase" id="RU363044"/>
    </source>
</evidence>
<evidence type="ECO:0000259" key="2">
    <source>
        <dbReference type="Pfam" id="PF05970"/>
    </source>
</evidence>
<dbReference type="GO" id="GO:0006310">
    <property type="term" value="P:DNA recombination"/>
    <property type="evidence" value="ECO:0007669"/>
    <property type="project" value="UniProtKB-KW"/>
</dbReference>
<dbReference type="GO" id="GO:0005524">
    <property type="term" value="F:ATP binding"/>
    <property type="evidence" value="ECO:0007669"/>
    <property type="project" value="UniProtKB-KW"/>
</dbReference>
<organism evidence="4 5">
    <name type="scientific">Glycine soja</name>
    <name type="common">Wild soybean</name>
    <dbReference type="NCBI Taxonomy" id="3848"/>
    <lineage>
        <taxon>Eukaryota</taxon>
        <taxon>Viridiplantae</taxon>
        <taxon>Streptophyta</taxon>
        <taxon>Embryophyta</taxon>
        <taxon>Tracheophyta</taxon>
        <taxon>Spermatophyta</taxon>
        <taxon>Magnoliopsida</taxon>
        <taxon>eudicotyledons</taxon>
        <taxon>Gunneridae</taxon>
        <taxon>Pentapetalae</taxon>
        <taxon>rosids</taxon>
        <taxon>fabids</taxon>
        <taxon>Fabales</taxon>
        <taxon>Fabaceae</taxon>
        <taxon>Papilionoideae</taxon>
        <taxon>50 kb inversion clade</taxon>
        <taxon>NPAAA clade</taxon>
        <taxon>indigoferoid/millettioid clade</taxon>
        <taxon>Phaseoleae</taxon>
        <taxon>Glycine</taxon>
        <taxon>Glycine subgen. Soja</taxon>
    </lineage>
</organism>
<dbReference type="GO" id="GO:0000723">
    <property type="term" value="P:telomere maintenance"/>
    <property type="evidence" value="ECO:0007669"/>
    <property type="project" value="InterPro"/>
</dbReference>
<dbReference type="PANTHER" id="PTHR10492">
    <property type="match status" value="1"/>
</dbReference>
<feature type="domain" description="Helitron helicase-like" evidence="3">
    <location>
        <begin position="1"/>
        <end position="80"/>
    </location>
</feature>
<evidence type="ECO:0000313" key="5">
    <source>
        <dbReference type="Proteomes" id="UP000289340"/>
    </source>
</evidence>
<dbReference type="InterPro" id="IPR010285">
    <property type="entry name" value="DNA_helicase_pif1-like_DEAD"/>
</dbReference>
<reference evidence="4 5" key="1">
    <citation type="submission" date="2018-09" db="EMBL/GenBank/DDBJ databases">
        <title>A high-quality reference genome of wild soybean provides a powerful tool to mine soybean genomes.</title>
        <authorList>
            <person name="Xie M."/>
            <person name="Chung C.Y.L."/>
            <person name="Li M.-W."/>
            <person name="Wong F.-L."/>
            <person name="Chan T.-F."/>
            <person name="Lam H.-M."/>
        </authorList>
    </citation>
    <scope>NUCLEOTIDE SEQUENCE [LARGE SCALE GENOMIC DNA]</scope>
    <source>
        <strain evidence="5">cv. W05</strain>
        <tissue evidence="4">Hypocotyl of etiolated seedlings</tissue>
    </source>
</reference>